<protein>
    <recommendedName>
        <fullName evidence="2">Transcription activator GCR1-like domain-containing protein</fullName>
    </recommendedName>
</protein>
<evidence type="ECO:0000256" key="1">
    <source>
        <dbReference type="SAM" id="MobiDB-lite"/>
    </source>
</evidence>
<dbReference type="GO" id="GO:0060963">
    <property type="term" value="P:positive regulation of ribosomal protein gene transcription by RNA polymerase II"/>
    <property type="evidence" value="ECO:0007669"/>
    <property type="project" value="TreeGrafter"/>
</dbReference>
<dbReference type="GO" id="GO:0000981">
    <property type="term" value="F:DNA-binding transcription factor activity, RNA polymerase II-specific"/>
    <property type="evidence" value="ECO:0007669"/>
    <property type="project" value="TreeGrafter"/>
</dbReference>
<dbReference type="InterPro" id="IPR022210">
    <property type="entry name" value="TF_GCR1-like"/>
</dbReference>
<proteinExistence type="predicted"/>
<keyword evidence="4" id="KW-1185">Reference proteome</keyword>
<dbReference type="PANTHER" id="PTHR37784">
    <property type="entry name" value="PROTEIN MSN1"/>
    <property type="match status" value="1"/>
</dbReference>
<feature type="compositionally biased region" description="Low complexity" evidence="1">
    <location>
        <begin position="51"/>
        <end position="66"/>
    </location>
</feature>
<dbReference type="PANTHER" id="PTHR37784:SF2">
    <property type="entry name" value="HIGH-OSMOLARITY-INDUCED TRANSCRIPTION PROTEIN 1"/>
    <property type="match status" value="1"/>
</dbReference>
<feature type="region of interest" description="Disordered" evidence="1">
    <location>
        <begin position="32"/>
        <end position="69"/>
    </location>
</feature>
<comment type="caution">
    <text evidence="3">The sequence shown here is derived from an EMBL/GenBank/DDBJ whole genome shotgun (WGS) entry which is preliminary data.</text>
</comment>
<name>A0A4T0FUL0_9BASI</name>
<dbReference type="InterPro" id="IPR052146">
    <property type="entry name" value="HOT1"/>
</dbReference>
<feature type="region of interest" description="Disordered" evidence="1">
    <location>
        <begin position="225"/>
        <end position="255"/>
    </location>
</feature>
<dbReference type="AlphaFoldDB" id="A0A4T0FUL0"/>
<feature type="domain" description="Transcription activator GCR1-like" evidence="2">
    <location>
        <begin position="116"/>
        <end position="177"/>
    </location>
</feature>
<dbReference type="EMBL" id="SPNW01000010">
    <property type="protein sequence ID" value="TIA91795.1"/>
    <property type="molecule type" value="Genomic_DNA"/>
</dbReference>
<evidence type="ECO:0000313" key="4">
    <source>
        <dbReference type="Proteomes" id="UP000310189"/>
    </source>
</evidence>
<organism evidence="3 4">
    <name type="scientific">Wallemia hederae</name>
    <dbReference type="NCBI Taxonomy" id="1540922"/>
    <lineage>
        <taxon>Eukaryota</taxon>
        <taxon>Fungi</taxon>
        <taxon>Dikarya</taxon>
        <taxon>Basidiomycota</taxon>
        <taxon>Wallemiomycotina</taxon>
        <taxon>Wallemiomycetes</taxon>
        <taxon>Wallemiales</taxon>
        <taxon>Wallemiaceae</taxon>
        <taxon>Wallemia</taxon>
    </lineage>
</organism>
<gene>
    <name evidence="3" type="ORF">E3P99_00942</name>
</gene>
<dbReference type="Pfam" id="PF12550">
    <property type="entry name" value="GCR1_C"/>
    <property type="match status" value="1"/>
</dbReference>
<evidence type="ECO:0000259" key="2">
    <source>
        <dbReference type="Pfam" id="PF12550"/>
    </source>
</evidence>
<evidence type="ECO:0000313" key="3">
    <source>
        <dbReference type="EMBL" id="TIA91795.1"/>
    </source>
</evidence>
<dbReference type="Proteomes" id="UP000310189">
    <property type="component" value="Unassembled WGS sequence"/>
</dbReference>
<dbReference type="GO" id="GO:0000978">
    <property type="term" value="F:RNA polymerase II cis-regulatory region sequence-specific DNA binding"/>
    <property type="evidence" value="ECO:0007669"/>
    <property type="project" value="TreeGrafter"/>
</dbReference>
<sequence length="255" mass="28599">MSINDQVNDQFQALWGEIASLQLEVKRMHEEMAELKRGQHSGSRRTPESNAEPAAAAATTSVYATAFEDMNQLETAPESEPEPSTSAIAMQDPHSQFDEDSLDRLRQLLEPPKATLKPTNDTVIELYEEYERGLNGNPSIKALESAFGITWRSAPATNMAYSRRLVVIREIEKRARAYAHLDGKRDADVDDHYTLKVINELEDERRTTKLSMHAFIQQLKSNACADGAKKKTRKSRPRTAAVNGSSDGHTKKMRV</sequence>
<reference evidence="3 4" key="1">
    <citation type="submission" date="2019-03" db="EMBL/GenBank/DDBJ databases">
        <title>Sequencing 23 genomes of Wallemia ichthyophaga.</title>
        <authorList>
            <person name="Gostincar C."/>
        </authorList>
    </citation>
    <scope>NUCLEOTIDE SEQUENCE [LARGE SCALE GENOMIC DNA]</scope>
    <source>
        <strain evidence="3 4">EXF-5753</strain>
    </source>
</reference>
<dbReference type="OrthoDB" id="428577at2759"/>
<accession>A0A4T0FUL0</accession>